<dbReference type="PROSITE" id="PS50252">
    <property type="entry name" value="TBOX_3"/>
    <property type="match status" value="1"/>
</dbReference>
<evidence type="ECO:0000256" key="2">
    <source>
        <dbReference type="ARBA" id="ARBA00023015"/>
    </source>
</evidence>
<reference evidence="8 9" key="1">
    <citation type="journal article" date="2018" name="Nat. Ecol. Evol.">
        <title>Shark genomes provide insights into elasmobranch evolution and the origin of vertebrates.</title>
        <authorList>
            <person name="Hara Y"/>
            <person name="Yamaguchi K"/>
            <person name="Onimaru K"/>
            <person name="Kadota M"/>
            <person name="Koyanagi M"/>
            <person name="Keeley SD"/>
            <person name="Tatsumi K"/>
            <person name="Tanaka K"/>
            <person name="Motone F"/>
            <person name="Kageyama Y"/>
            <person name="Nozu R"/>
            <person name="Adachi N"/>
            <person name="Nishimura O"/>
            <person name="Nakagawa R"/>
            <person name="Tanegashima C"/>
            <person name="Kiyatake I"/>
            <person name="Matsumoto R"/>
            <person name="Murakumo K"/>
            <person name="Nishida K"/>
            <person name="Terakita A"/>
            <person name="Kuratani S"/>
            <person name="Sato K"/>
            <person name="Hyodo S Kuraku.S."/>
        </authorList>
    </citation>
    <scope>NUCLEOTIDE SEQUENCE [LARGE SCALE GENOMIC DNA]</scope>
</reference>
<evidence type="ECO:0000256" key="1">
    <source>
        <dbReference type="ARBA" id="ARBA00004123"/>
    </source>
</evidence>
<dbReference type="OMA" id="HWMKTPV"/>
<dbReference type="PANTHER" id="PTHR11267:SF204">
    <property type="entry name" value="SPADETAIL"/>
    <property type="match status" value="1"/>
</dbReference>
<dbReference type="EMBL" id="BEZZ01004420">
    <property type="protein sequence ID" value="GCC18335.1"/>
    <property type="molecule type" value="Genomic_DNA"/>
</dbReference>
<keyword evidence="4" id="KW-0804">Transcription</keyword>
<dbReference type="Gene3D" id="2.60.40.820">
    <property type="entry name" value="Transcription factor, T-box"/>
    <property type="match status" value="1"/>
</dbReference>
<dbReference type="InterPro" id="IPR001699">
    <property type="entry name" value="TF_T-box"/>
</dbReference>
<comment type="subcellular location">
    <subcellularLocation>
        <location evidence="1 6">Nucleus</location>
    </subcellularLocation>
</comment>
<organism evidence="8 9">
    <name type="scientific">Chiloscyllium punctatum</name>
    <name type="common">Brownbanded bambooshark</name>
    <name type="synonym">Hemiscyllium punctatum</name>
    <dbReference type="NCBI Taxonomy" id="137246"/>
    <lineage>
        <taxon>Eukaryota</taxon>
        <taxon>Metazoa</taxon>
        <taxon>Chordata</taxon>
        <taxon>Craniata</taxon>
        <taxon>Vertebrata</taxon>
        <taxon>Chondrichthyes</taxon>
        <taxon>Elasmobranchii</taxon>
        <taxon>Galeomorphii</taxon>
        <taxon>Galeoidea</taxon>
        <taxon>Orectolobiformes</taxon>
        <taxon>Hemiscylliidae</taxon>
        <taxon>Chiloscyllium</taxon>
    </lineage>
</organism>
<evidence type="ECO:0000256" key="3">
    <source>
        <dbReference type="ARBA" id="ARBA00023125"/>
    </source>
</evidence>
<dbReference type="GO" id="GO:0000981">
    <property type="term" value="F:DNA-binding transcription factor activity, RNA polymerase II-specific"/>
    <property type="evidence" value="ECO:0007669"/>
    <property type="project" value="TreeGrafter"/>
</dbReference>
<dbReference type="GO" id="GO:0000978">
    <property type="term" value="F:RNA polymerase II cis-regulatory region sequence-specific DNA binding"/>
    <property type="evidence" value="ECO:0007669"/>
    <property type="project" value="InterPro"/>
</dbReference>
<dbReference type="SMART" id="SM00425">
    <property type="entry name" value="TBOX"/>
    <property type="match status" value="1"/>
</dbReference>
<dbReference type="GO" id="GO:0045893">
    <property type="term" value="P:positive regulation of DNA-templated transcription"/>
    <property type="evidence" value="ECO:0007669"/>
    <property type="project" value="InterPro"/>
</dbReference>
<dbReference type="STRING" id="137246.A0A401RJL8"/>
<evidence type="ECO:0000256" key="6">
    <source>
        <dbReference type="PROSITE-ProRule" id="PRU00201"/>
    </source>
</evidence>
<dbReference type="InterPro" id="IPR018186">
    <property type="entry name" value="TF_T-box_CS"/>
</dbReference>
<dbReference type="InterPro" id="IPR036960">
    <property type="entry name" value="T-box_sf"/>
</dbReference>
<dbReference type="GO" id="GO:0000785">
    <property type="term" value="C:chromatin"/>
    <property type="evidence" value="ECO:0007669"/>
    <property type="project" value="TreeGrafter"/>
</dbReference>
<dbReference type="SUPFAM" id="SSF49417">
    <property type="entry name" value="p53-like transcription factors"/>
    <property type="match status" value="1"/>
</dbReference>
<evidence type="ECO:0000259" key="7">
    <source>
        <dbReference type="PROSITE" id="PS50252"/>
    </source>
</evidence>
<comment type="caution">
    <text evidence="6">Lacks conserved residue(s) required for the propagation of feature annotation.</text>
</comment>
<dbReference type="PRINTS" id="PR00937">
    <property type="entry name" value="TBOX"/>
</dbReference>
<dbReference type="OrthoDB" id="7442607at2759"/>
<dbReference type="GO" id="GO:0005634">
    <property type="term" value="C:nucleus"/>
    <property type="evidence" value="ECO:0007669"/>
    <property type="project" value="UniProtKB-SubCell"/>
</dbReference>
<evidence type="ECO:0000313" key="9">
    <source>
        <dbReference type="Proteomes" id="UP000287033"/>
    </source>
</evidence>
<gene>
    <name evidence="8" type="ORF">chiPu_0021654</name>
</gene>
<keyword evidence="5 6" id="KW-0539">Nucleus</keyword>
<evidence type="ECO:0000256" key="5">
    <source>
        <dbReference type="ARBA" id="ARBA00023242"/>
    </source>
</evidence>
<comment type="caution">
    <text evidence="8">The sequence shown here is derived from an EMBL/GenBank/DDBJ whole genome shotgun (WGS) entry which is preliminary data.</text>
</comment>
<keyword evidence="2" id="KW-0805">Transcription regulation</keyword>
<accession>A0A401RJL8</accession>
<dbReference type="Proteomes" id="UP000287033">
    <property type="component" value="Unassembled WGS sequence"/>
</dbReference>
<keyword evidence="3 6" id="KW-0238">DNA-binding</keyword>
<sequence>WYKDQWGVCGKSEPQPPCVTYIHPDSPALGTHWMKKTIHFRKLKLTNNMLDQSGHIILHSMHRYQPRFHIVQEENPFGLRWSLFQSFTFPETVFVAVTAYQNEKITKLKIDHNPFAKGFRDMGVKNKR</sequence>
<dbReference type="PROSITE" id="PS01264">
    <property type="entry name" value="TBOX_2"/>
    <property type="match status" value="1"/>
</dbReference>
<evidence type="ECO:0000313" key="8">
    <source>
        <dbReference type="EMBL" id="GCC18335.1"/>
    </source>
</evidence>
<feature type="domain" description="T-box" evidence="7">
    <location>
        <begin position="1"/>
        <end position="121"/>
    </location>
</feature>
<protein>
    <recommendedName>
        <fullName evidence="7">T-box domain-containing protein</fullName>
    </recommendedName>
</protein>
<feature type="non-terminal residue" evidence="8">
    <location>
        <position position="1"/>
    </location>
</feature>
<keyword evidence="9" id="KW-1185">Reference proteome</keyword>
<dbReference type="InterPro" id="IPR008967">
    <property type="entry name" value="p53-like_TF_DNA-bd_sf"/>
</dbReference>
<dbReference type="Pfam" id="PF00907">
    <property type="entry name" value="T-box"/>
    <property type="match status" value="1"/>
</dbReference>
<evidence type="ECO:0000256" key="4">
    <source>
        <dbReference type="ARBA" id="ARBA00023163"/>
    </source>
</evidence>
<dbReference type="PANTHER" id="PTHR11267">
    <property type="entry name" value="T-BOX PROTEIN-RELATED"/>
    <property type="match status" value="1"/>
</dbReference>
<dbReference type="AlphaFoldDB" id="A0A401RJL8"/>
<name>A0A401RJL8_CHIPU</name>
<dbReference type="GO" id="GO:0001708">
    <property type="term" value="P:cell fate specification"/>
    <property type="evidence" value="ECO:0007669"/>
    <property type="project" value="TreeGrafter"/>
</dbReference>
<proteinExistence type="predicted"/>
<dbReference type="InterPro" id="IPR046360">
    <property type="entry name" value="T-box_DNA-bd"/>
</dbReference>